<dbReference type="RefSeq" id="WP_017455419.1">
    <property type="nucleotide sequence ID" value="NZ_CP008956.1"/>
</dbReference>
<name>A0A6M3ZUK9_9BURK</name>
<organism evidence="1 2">
    <name type="scientific">Herbaspirillum rubrisubalbicans Os34</name>
    <dbReference type="NCBI Taxonomy" id="1235827"/>
    <lineage>
        <taxon>Bacteria</taxon>
        <taxon>Pseudomonadati</taxon>
        <taxon>Pseudomonadota</taxon>
        <taxon>Betaproteobacteria</taxon>
        <taxon>Burkholderiales</taxon>
        <taxon>Oxalobacteraceae</taxon>
        <taxon>Herbaspirillum</taxon>
    </lineage>
</organism>
<dbReference type="SUPFAM" id="SSF52540">
    <property type="entry name" value="P-loop containing nucleoside triphosphate hydrolases"/>
    <property type="match status" value="1"/>
</dbReference>
<proteinExistence type="predicted"/>
<evidence type="ECO:0000313" key="1">
    <source>
        <dbReference type="EMBL" id="QJQ02344.1"/>
    </source>
</evidence>
<dbReference type="PANTHER" id="PTHR37816">
    <property type="entry name" value="YALI0E33011P"/>
    <property type="match status" value="1"/>
</dbReference>
<dbReference type="Gene3D" id="3.40.50.300">
    <property type="entry name" value="P-loop containing nucleotide triphosphate hydrolases"/>
    <property type="match status" value="1"/>
</dbReference>
<dbReference type="Proteomes" id="UP000501648">
    <property type="component" value="Chromosome"/>
</dbReference>
<protein>
    <submittedName>
        <fullName evidence="1">Adenylate kinase</fullName>
    </submittedName>
</protein>
<accession>A0A6M3ZUK9</accession>
<keyword evidence="1" id="KW-0418">Kinase</keyword>
<keyword evidence="1" id="KW-0808">Transferase</keyword>
<gene>
    <name evidence="1" type="ORF">C798_19505</name>
</gene>
<dbReference type="EMBL" id="CP008956">
    <property type="protein sequence ID" value="QJQ02344.1"/>
    <property type="molecule type" value="Genomic_DNA"/>
</dbReference>
<dbReference type="InterPro" id="IPR027417">
    <property type="entry name" value="P-loop_NTPase"/>
</dbReference>
<reference evidence="1 2" key="1">
    <citation type="journal article" date="2012" name="J. Bacteriol.">
        <title>Genome sequence of the pathogenic Herbaspirillum seropedicae strain Os34, isolated from rice roots.</title>
        <authorList>
            <person name="Ye W."/>
            <person name="Ye S."/>
            <person name="Liu J."/>
            <person name="Chang S."/>
            <person name="Chen M."/>
            <person name="Zhu B."/>
            <person name="Guo L."/>
            <person name="An Q."/>
        </authorList>
    </citation>
    <scope>NUCLEOTIDE SEQUENCE [LARGE SCALE GENOMIC DNA]</scope>
    <source>
        <strain evidence="1 2">Os34</strain>
    </source>
</reference>
<sequence length="162" mass="18516">MDFLRTLIIGNSGAGKSWLADRLAEQYGSPHIDLDSLHWLGIGYNVPRERSETIALVKSAALQDQWIIEGIYGWLITEIAANATTLVWLCPDEEECVKNIQQRGRRGNASEQSFSELLDWAKTYRTRTGSSSFSAHQRIFEEFSGNKYVFRVRAEISRFLNR</sequence>
<dbReference type="InterPro" id="IPR052922">
    <property type="entry name" value="Cytidylate_Kinase-2"/>
</dbReference>
<dbReference type="PANTHER" id="PTHR37816:SF2">
    <property type="entry name" value="DNA TOPOLOGY MODULATION PROTEIN FLAR-RELATED PROTEIN"/>
    <property type="match status" value="1"/>
</dbReference>
<dbReference type="GO" id="GO:0016301">
    <property type="term" value="F:kinase activity"/>
    <property type="evidence" value="ECO:0007669"/>
    <property type="project" value="UniProtKB-KW"/>
</dbReference>
<evidence type="ECO:0000313" key="2">
    <source>
        <dbReference type="Proteomes" id="UP000501648"/>
    </source>
</evidence>
<dbReference type="AlphaFoldDB" id="A0A6M3ZUK9"/>